<dbReference type="AlphaFoldDB" id="A0A485KKS6"/>
<evidence type="ECO:0000256" key="1">
    <source>
        <dbReference type="SAM" id="MobiDB-lite"/>
    </source>
</evidence>
<sequence>MSRVATLPPSSHHHHPHANKDDVNPPTTCKYIYKPCTNPRAMKRSGALHSLCDHHRAKANAVQKAYAQKKRHPDASAAADTAAPSMLCKYMYKPCTNPRALKRNGDLHSLCPIHQNKANACQKQYASKKRHAKMQLIDGNVKEETGRGITLPPLLPSWSRAMSSLAPPSRLYPLHEHCDADGSKNHAERPPFPQYTSESANRRHLHRHNMMYTL</sequence>
<dbReference type="EMBL" id="CAADRA010005128">
    <property type="protein sequence ID" value="VFT85469.1"/>
    <property type="molecule type" value="Genomic_DNA"/>
</dbReference>
<feature type="region of interest" description="Disordered" evidence="1">
    <location>
        <begin position="176"/>
        <end position="199"/>
    </location>
</feature>
<name>A0A485KKS6_9STRA</name>
<feature type="compositionally biased region" description="Basic and acidic residues" evidence="1">
    <location>
        <begin position="176"/>
        <end position="189"/>
    </location>
</feature>
<reference evidence="3" key="1">
    <citation type="submission" date="2019-03" db="EMBL/GenBank/DDBJ databases">
        <authorList>
            <person name="Gaulin E."/>
            <person name="Dumas B."/>
        </authorList>
    </citation>
    <scope>NUCLEOTIDE SEQUENCE [LARGE SCALE GENOMIC DNA]</scope>
    <source>
        <strain evidence="3">CBS 568.67</strain>
    </source>
</reference>
<dbReference type="Proteomes" id="UP000332933">
    <property type="component" value="Unassembled WGS sequence"/>
</dbReference>
<dbReference type="EMBL" id="VJMH01005107">
    <property type="protein sequence ID" value="KAF0700897.1"/>
    <property type="molecule type" value="Genomic_DNA"/>
</dbReference>
<evidence type="ECO:0000313" key="4">
    <source>
        <dbReference type="Proteomes" id="UP000332933"/>
    </source>
</evidence>
<keyword evidence="4" id="KW-1185">Reference proteome</keyword>
<proteinExistence type="predicted"/>
<accession>A0A485KKS6</accession>
<gene>
    <name evidence="3" type="primary">Aste57867_8583</name>
    <name evidence="2" type="ORF">As57867_008551</name>
    <name evidence="3" type="ORF">ASTE57867_8583</name>
</gene>
<evidence type="ECO:0000313" key="2">
    <source>
        <dbReference type="EMBL" id="KAF0700897.1"/>
    </source>
</evidence>
<feature type="region of interest" description="Disordered" evidence="1">
    <location>
        <begin position="1"/>
        <end position="24"/>
    </location>
</feature>
<organism evidence="3 4">
    <name type="scientific">Aphanomyces stellatus</name>
    <dbReference type="NCBI Taxonomy" id="120398"/>
    <lineage>
        <taxon>Eukaryota</taxon>
        <taxon>Sar</taxon>
        <taxon>Stramenopiles</taxon>
        <taxon>Oomycota</taxon>
        <taxon>Saprolegniomycetes</taxon>
        <taxon>Saprolegniales</taxon>
        <taxon>Verrucalvaceae</taxon>
        <taxon>Aphanomyces</taxon>
    </lineage>
</organism>
<reference evidence="2" key="2">
    <citation type="submission" date="2019-06" db="EMBL/GenBank/DDBJ databases">
        <title>Genomics analysis of Aphanomyces spp. identifies a new class of oomycete effector associated with host adaptation.</title>
        <authorList>
            <person name="Gaulin E."/>
        </authorList>
    </citation>
    <scope>NUCLEOTIDE SEQUENCE</scope>
    <source>
        <strain evidence="2">CBS 578.67</strain>
    </source>
</reference>
<protein>
    <submittedName>
        <fullName evidence="3">Aste57867_8583 protein</fullName>
    </submittedName>
</protein>
<evidence type="ECO:0000313" key="3">
    <source>
        <dbReference type="EMBL" id="VFT85469.1"/>
    </source>
</evidence>
<dbReference type="OrthoDB" id="160528at2759"/>